<evidence type="ECO:0000256" key="1">
    <source>
        <dbReference type="ARBA" id="ARBA00022857"/>
    </source>
</evidence>
<comment type="caution">
    <text evidence="5">The sequence shown here is derived from an EMBL/GenBank/DDBJ whole genome shotgun (WGS) entry which is preliminary data.</text>
</comment>
<dbReference type="InterPro" id="IPR036291">
    <property type="entry name" value="NAD(P)-bd_dom_sf"/>
</dbReference>
<dbReference type="InterPro" id="IPR002225">
    <property type="entry name" value="3Beta_OHSteriod_DH/Estase"/>
</dbReference>
<evidence type="ECO:0000256" key="3">
    <source>
        <dbReference type="ARBA" id="ARBA00023445"/>
    </source>
</evidence>
<keyword evidence="1" id="KW-0521">NADP</keyword>
<feature type="non-terminal residue" evidence="5">
    <location>
        <position position="193"/>
    </location>
</feature>
<dbReference type="InterPro" id="IPR050425">
    <property type="entry name" value="NAD(P)_dehydrat-like"/>
</dbReference>
<dbReference type="PANTHER" id="PTHR10366">
    <property type="entry name" value="NAD DEPENDENT EPIMERASE/DEHYDRATASE"/>
    <property type="match status" value="1"/>
</dbReference>
<evidence type="ECO:0000313" key="6">
    <source>
        <dbReference type="Proteomes" id="UP000030711"/>
    </source>
</evidence>
<keyword evidence="2" id="KW-0560">Oxidoreductase</keyword>
<dbReference type="PANTHER" id="PTHR10366:SF575">
    <property type="entry name" value="NAD-DEPENDENT EPIMERASE_DEHYDRATASE DOMAIN-CONTAINING PROTEIN"/>
    <property type="match status" value="1"/>
</dbReference>
<evidence type="ECO:0000256" key="2">
    <source>
        <dbReference type="ARBA" id="ARBA00023002"/>
    </source>
</evidence>
<dbReference type="EMBL" id="MU850690">
    <property type="protein sequence ID" value="KAK2631185.1"/>
    <property type="molecule type" value="Genomic_DNA"/>
</dbReference>
<dbReference type="Pfam" id="PF01073">
    <property type="entry name" value="3Beta_HSD"/>
    <property type="match status" value="1"/>
</dbReference>
<accession>A0AAD9WIC1</accession>
<feature type="non-terminal residue" evidence="5">
    <location>
        <position position="1"/>
    </location>
</feature>
<organism evidence="5 6">
    <name type="scientific">Eucalyptus grandis</name>
    <name type="common">Flooded gum</name>
    <dbReference type="NCBI Taxonomy" id="71139"/>
    <lineage>
        <taxon>Eukaryota</taxon>
        <taxon>Viridiplantae</taxon>
        <taxon>Streptophyta</taxon>
        <taxon>Embryophyta</taxon>
        <taxon>Tracheophyta</taxon>
        <taxon>Spermatophyta</taxon>
        <taxon>Magnoliopsida</taxon>
        <taxon>eudicotyledons</taxon>
        <taxon>Gunneridae</taxon>
        <taxon>Pentapetalae</taxon>
        <taxon>rosids</taxon>
        <taxon>malvids</taxon>
        <taxon>Myrtales</taxon>
        <taxon>Myrtaceae</taxon>
        <taxon>Myrtoideae</taxon>
        <taxon>Eucalypteae</taxon>
        <taxon>Eucalyptus</taxon>
    </lineage>
</organism>
<name>A0AAD9WIC1_EUCGR</name>
<comment type="similarity">
    <text evidence="3">Belongs to the NAD(P)-dependent epimerase/dehydratase family. Dihydroflavonol-4-reductase subfamily.</text>
</comment>
<protein>
    <recommendedName>
        <fullName evidence="4">3-beta hydroxysteroid dehydrogenase/isomerase domain-containing protein</fullName>
    </recommendedName>
</protein>
<evidence type="ECO:0000259" key="4">
    <source>
        <dbReference type="Pfam" id="PF01073"/>
    </source>
</evidence>
<dbReference type="GO" id="GO:0006694">
    <property type="term" value="P:steroid biosynthetic process"/>
    <property type="evidence" value="ECO:0007669"/>
    <property type="project" value="InterPro"/>
</dbReference>
<dbReference type="FunFam" id="3.40.50.720:FF:000085">
    <property type="entry name" value="Dihydroflavonol reductase"/>
    <property type="match status" value="1"/>
</dbReference>
<dbReference type="AlphaFoldDB" id="A0AAD9WIC1"/>
<dbReference type="SUPFAM" id="SSF51735">
    <property type="entry name" value="NAD(P)-binding Rossmann-fold domains"/>
    <property type="match status" value="1"/>
</dbReference>
<sequence length="193" mass="21328">DTKKTLHLLALDGAKERLHLCKADLLEVGSFESIVDGCDGVFHTASPVLLTPKDPKMELIDPAVKGTINVLSSCAEVPTIKRVVITSSMASVAFNGKTLTPDVTLDESWFSHPVFCQKSELWYPVSKTLTEEAAWRFGREKAIDLFMMHPGLTRRLTFGFAKSRCEDQKPSVPTYKISNDKARSLGIGFTPLE</sequence>
<dbReference type="GO" id="GO:0016616">
    <property type="term" value="F:oxidoreductase activity, acting on the CH-OH group of donors, NAD or NADP as acceptor"/>
    <property type="evidence" value="ECO:0007669"/>
    <property type="project" value="InterPro"/>
</dbReference>
<keyword evidence="6" id="KW-1185">Reference proteome</keyword>
<gene>
    <name evidence="5" type="ORF">EUGRSUZ_L03272</name>
</gene>
<feature type="domain" description="3-beta hydroxysteroid dehydrogenase/isomerase" evidence="4">
    <location>
        <begin position="20"/>
        <end position="133"/>
    </location>
</feature>
<dbReference type="Gene3D" id="3.40.50.720">
    <property type="entry name" value="NAD(P)-binding Rossmann-like Domain"/>
    <property type="match status" value="1"/>
</dbReference>
<proteinExistence type="inferred from homology"/>
<dbReference type="Proteomes" id="UP000030711">
    <property type="component" value="Unassembled WGS sequence"/>
</dbReference>
<evidence type="ECO:0000313" key="5">
    <source>
        <dbReference type="EMBL" id="KAK2631185.1"/>
    </source>
</evidence>
<reference evidence="5 6" key="1">
    <citation type="journal article" date="2014" name="Nature">
        <title>The genome of Eucalyptus grandis.</title>
        <authorList>
            <person name="Myburg A.A."/>
            <person name="Grattapaglia D."/>
            <person name="Tuskan G.A."/>
            <person name="Hellsten U."/>
            <person name="Hayes R.D."/>
            <person name="Grimwood J."/>
            <person name="Jenkins J."/>
            <person name="Lindquist E."/>
            <person name="Tice H."/>
            <person name="Bauer D."/>
            <person name="Goodstein D.M."/>
            <person name="Dubchak I."/>
            <person name="Poliakov A."/>
            <person name="Mizrachi E."/>
            <person name="Kullan A.R."/>
            <person name="Hussey S.G."/>
            <person name="Pinard D."/>
            <person name="van der Merwe K."/>
            <person name="Singh P."/>
            <person name="van Jaarsveld I."/>
            <person name="Silva-Junior O.B."/>
            <person name="Togawa R.C."/>
            <person name="Pappas M.R."/>
            <person name="Faria D.A."/>
            <person name="Sansaloni C.P."/>
            <person name="Petroli C.D."/>
            <person name="Yang X."/>
            <person name="Ranjan P."/>
            <person name="Tschaplinski T.J."/>
            <person name="Ye C.Y."/>
            <person name="Li T."/>
            <person name="Sterck L."/>
            <person name="Vanneste K."/>
            <person name="Murat F."/>
            <person name="Soler M."/>
            <person name="Clemente H.S."/>
            <person name="Saidi N."/>
            <person name="Cassan-Wang H."/>
            <person name="Dunand C."/>
            <person name="Hefer C.A."/>
            <person name="Bornberg-Bauer E."/>
            <person name="Kersting A.R."/>
            <person name="Vining K."/>
            <person name="Amarasinghe V."/>
            <person name="Ranik M."/>
            <person name="Naithani S."/>
            <person name="Elser J."/>
            <person name="Boyd A.E."/>
            <person name="Liston A."/>
            <person name="Spatafora J.W."/>
            <person name="Dharmwardhana P."/>
            <person name="Raja R."/>
            <person name="Sullivan C."/>
            <person name="Romanel E."/>
            <person name="Alves-Ferreira M."/>
            <person name="Kulheim C."/>
            <person name="Foley W."/>
            <person name="Carocha V."/>
            <person name="Paiva J."/>
            <person name="Kudrna D."/>
            <person name="Brommonschenkel S.H."/>
            <person name="Pasquali G."/>
            <person name="Byrne M."/>
            <person name="Rigault P."/>
            <person name="Tibbits J."/>
            <person name="Spokevicius A."/>
            <person name="Jones R.C."/>
            <person name="Steane D.A."/>
            <person name="Vaillancourt R.E."/>
            <person name="Potts B.M."/>
            <person name="Joubert F."/>
            <person name="Barry K."/>
            <person name="Pappas G.J."/>
            <person name="Strauss S.H."/>
            <person name="Jaiswal P."/>
            <person name="Grima-Pettenati J."/>
            <person name="Salse J."/>
            <person name="Van de Peer Y."/>
            <person name="Rokhsar D.S."/>
            <person name="Schmutz J."/>
        </authorList>
    </citation>
    <scope>NUCLEOTIDE SEQUENCE [LARGE SCALE GENOMIC DNA]</scope>
    <source>
        <strain evidence="6">cv. BRASUZ1</strain>
        <tissue evidence="5">Leaf extractions</tissue>
    </source>
</reference>